<evidence type="ECO:0000313" key="2">
    <source>
        <dbReference type="Proteomes" id="UP000299102"/>
    </source>
</evidence>
<sequence>MEVGKAAGYNRVSSEMLRGGAGIVASLLYQLFEKCWKNHKAIQLYDFSTPRYGTLRFDQAFQTLEENIQTRCVSSPQCVVRSRLHERREFCSP</sequence>
<gene>
    <name evidence="1" type="ORF">EVAR_89315_1</name>
</gene>
<dbReference type="AlphaFoldDB" id="A0A4C1YXC5"/>
<reference evidence="1 2" key="1">
    <citation type="journal article" date="2019" name="Commun. Biol.">
        <title>The bagworm genome reveals a unique fibroin gene that provides high tensile strength.</title>
        <authorList>
            <person name="Kono N."/>
            <person name="Nakamura H."/>
            <person name="Ohtoshi R."/>
            <person name="Tomita M."/>
            <person name="Numata K."/>
            <person name="Arakawa K."/>
        </authorList>
    </citation>
    <scope>NUCLEOTIDE SEQUENCE [LARGE SCALE GENOMIC DNA]</scope>
</reference>
<evidence type="ECO:0000313" key="1">
    <source>
        <dbReference type="EMBL" id="GBP80738.1"/>
    </source>
</evidence>
<name>A0A4C1YXC5_EUMVA</name>
<protein>
    <submittedName>
        <fullName evidence="1">Uncharacterized protein</fullName>
    </submittedName>
</protein>
<accession>A0A4C1YXC5</accession>
<comment type="caution">
    <text evidence="1">The sequence shown here is derived from an EMBL/GenBank/DDBJ whole genome shotgun (WGS) entry which is preliminary data.</text>
</comment>
<dbReference type="OrthoDB" id="425681at2759"/>
<dbReference type="EMBL" id="BGZK01001479">
    <property type="protein sequence ID" value="GBP80738.1"/>
    <property type="molecule type" value="Genomic_DNA"/>
</dbReference>
<organism evidence="1 2">
    <name type="scientific">Eumeta variegata</name>
    <name type="common">Bagworm moth</name>
    <name type="synonym">Eumeta japonica</name>
    <dbReference type="NCBI Taxonomy" id="151549"/>
    <lineage>
        <taxon>Eukaryota</taxon>
        <taxon>Metazoa</taxon>
        <taxon>Ecdysozoa</taxon>
        <taxon>Arthropoda</taxon>
        <taxon>Hexapoda</taxon>
        <taxon>Insecta</taxon>
        <taxon>Pterygota</taxon>
        <taxon>Neoptera</taxon>
        <taxon>Endopterygota</taxon>
        <taxon>Lepidoptera</taxon>
        <taxon>Glossata</taxon>
        <taxon>Ditrysia</taxon>
        <taxon>Tineoidea</taxon>
        <taxon>Psychidae</taxon>
        <taxon>Oiketicinae</taxon>
        <taxon>Eumeta</taxon>
    </lineage>
</organism>
<dbReference type="Proteomes" id="UP000299102">
    <property type="component" value="Unassembled WGS sequence"/>
</dbReference>
<proteinExistence type="predicted"/>
<keyword evidence="2" id="KW-1185">Reference proteome</keyword>